<evidence type="ECO:0000256" key="5">
    <source>
        <dbReference type="ARBA" id="ARBA00010566"/>
    </source>
</evidence>
<comment type="subcellular location">
    <subcellularLocation>
        <location evidence="2">Mitochondrion matrix</location>
    </subcellularLocation>
</comment>
<comment type="catalytic activity">
    <reaction evidence="9">
        <text>oxaloacetate + acetyl-CoA + H2O = citrate + CoA + H(+)</text>
        <dbReference type="Rhea" id="RHEA:16845"/>
        <dbReference type="ChEBI" id="CHEBI:15377"/>
        <dbReference type="ChEBI" id="CHEBI:15378"/>
        <dbReference type="ChEBI" id="CHEBI:16452"/>
        <dbReference type="ChEBI" id="CHEBI:16947"/>
        <dbReference type="ChEBI" id="CHEBI:57287"/>
        <dbReference type="ChEBI" id="CHEBI:57288"/>
        <dbReference type="EC" id="2.3.3.16"/>
    </reaction>
</comment>
<keyword evidence="12" id="KW-1185">Reference proteome</keyword>
<dbReference type="CDD" id="cd06117">
    <property type="entry name" value="Ec2MCS_like_1"/>
    <property type="match status" value="1"/>
</dbReference>
<dbReference type="SUPFAM" id="SSF51621">
    <property type="entry name" value="Phosphoenolpyruvate/pyruvate domain"/>
    <property type="match status" value="1"/>
</dbReference>
<reference evidence="11" key="1">
    <citation type="submission" date="2014-01" db="EMBL/GenBank/DDBJ databases">
        <authorList>
            <person name="Aslett M."/>
        </authorList>
    </citation>
    <scope>NUCLEOTIDE SEQUENCE</scope>
</reference>
<evidence type="ECO:0000256" key="4">
    <source>
        <dbReference type="ARBA" id="ARBA00009282"/>
    </source>
</evidence>
<dbReference type="FunFam" id="1.10.230.10:FF:000003">
    <property type="entry name" value="Citrate synthase"/>
    <property type="match status" value="1"/>
</dbReference>
<dbReference type="GO" id="GO:0006099">
    <property type="term" value="P:tricarboxylic acid cycle"/>
    <property type="evidence" value="ECO:0007669"/>
    <property type="project" value="UniProtKB-UniPathway"/>
</dbReference>
<comment type="cofactor">
    <cofactor evidence="1">
        <name>Mg(2+)</name>
        <dbReference type="ChEBI" id="CHEBI:18420"/>
    </cofactor>
</comment>
<dbReference type="Gene3D" id="1.10.230.10">
    <property type="entry name" value="Cytochrome P450-Terp, domain 2"/>
    <property type="match status" value="1"/>
</dbReference>
<dbReference type="GO" id="GO:0005759">
    <property type="term" value="C:mitochondrial matrix"/>
    <property type="evidence" value="ECO:0007669"/>
    <property type="project" value="UniProtKB-SubCell"/>
</dbReference>
<evidence type="ECO:0000313" key="11">
    <source>
        <dbReference type="EMBL" id="CDW59491.1"/>
    </source>
</evidence>
<proteinExistence type="inferred from homology"/>
<dbReference type="Gene3D" id="1.10.580.10">
    <property type="entry name" value="Citrate Synthase, domain 1"/>
    <property type="match status" value="1"/>
</dbReference>
<dbReference type="InterPro" id="IPR036969">
    <property type="entry name" value="Citrate_synthase_sf"/>
</dbReference>
<dbReference type="AlphaFoldDB" id="A0A077ZGP1"/>
<dbReference type="NCBIfam" id="NF008455">
    <property type="entry name" value="PRK11320.1"/>
    <property type="match status" value="1"/>
</dbReference>
<dbReference type="GO" id="GO:0050440">
    <property type="term" value="F:2-methylcitrate synthase activity"/>
    <property type="evidence" value="ECO:0007669"/>
    <property type="project" value="TreeGrafter"/>
</dbReference>
<dbReference type="NCBIfam" id="NF009006">
    <property type="entry name" value="PRK12351.1"/>
    <property type="match status" value="1"/>
</dbReference>
<dbReference type="InterPro" id="IPR011278">
    <property type="entry name" value="2-MeCitrate/Citrate_synth_II"/>
</dbReference>
<keyword evidence="7" id="KW-0816">Tricarboxylic acid cycle</keyword>
<dbReference type="CDD" id="cd00377">
    <property type="entry name" value="ICL_PEPM"/>
    <property type="match status" value="1"/>
</dbReference>
<dbReference type="InterPro" id="IPR019810">
    <property type="entry name" value="Citrate_synthase_AS"/>
</dbReference>
<dbReference type="InterPro" id="IPR002020">
    <property type="entry name" value="Citrate_synthase"/>
</dbReference>
<comment type="similarity">
    <text evidence="4">Belongs to the isocitrate lyase/PEP mutase superfamily. Methylisocitrate lyase family.</text>
</comment>
<name>A0A077ZGP1_TRITR</name>
<evidence type="ECO:0000256" key="8">
    <source>
        <dbReference type="ARBA" id="ARBA00022679"/>
    </source>
</evidence>
<dbReference type="Pfam" id="PF00285">
    <property type="entry name" value="Citrate_synt"/>
    <property type="match status" value="1"/>
</dbReference>
<dbReference type="Proteomes" id="UP000030665">
    <property type="component" value="Unassembled WGS sequence"/>
</dbReference>
<dbReference type="EMBL" id="HG806609">
    <property type="protein sequence ID" value="CDW59491.1"/>
    <property type="molecule type" value="Genomic_DNA"/>
</dbReference>
<dbReference type="InterPro" id="IPR016142">
    <property type="entry name" value="Citrate_synth-like_lrg_a-sub"/>
</dbReference>
<protein>
    <recommendedName>
        <fullName evidence="10">Citrate synthase</fullName>
    </recommendedName>
</protein>
<dbReference type="NCBIfam" id="TIGR01800">
    <property type="entry name" value="cit_synth_II"/>
    <property type="match status" value="1"/>
</dbReference>
<dbReference type="HAMAP" id="MF_01939">
    <property type="entry name" value="PrpB"/>
    <property type="match status" value="1"/>
</dbReference>
<dbReference type="STRING" id="36087.A0A077ZGP1"/>
<dbReference type="SUPFAM" id="SSF48256">
    <property type="entry name" value="Citrate synthase"/>
    <property type="match status" value="1"/>
</dbReference>
<dbReference type="Pfam" id="PF13714">
    <property type="entry name" value="PEP_mutase"/>
    <property type="match status" value="1"/>
</dbReference>
<dbReference type="Gene3D" id="3.20.20.60">
    <property type="entry name" value="Phosphoenolpyruvate-binding domains"/>
    <property type="match status" value="1"/>
</dbReference>
<sequence length="660" mass="72335">MSLHSPGKAFRAALTKENPLQIVGTINANHALLAQRAGYQAIYLSGGGVAAGSLGLPDLGISTLDDVLTDIRRITDVCSLPLLVDADIGFGSSAFNVARTVKSMIKAGAAGLHIEDQVGAKRCGHRPNKAIVSKEEMVDRIRAAVDAKTDPDFVIMARTDALAVEGLDAAIERAQAYVEAGAEMLFPEAITELAMYRQFADAVQVPILANITEFGATPLFTTDELRSAHVAMALYPLSAFRAMNRAAEHVYNVLRQEGTQKSVIDTMQTRNELYESINYYHTHVIKPKKSVALSGVSAGNTALCTVGKSGNDLHYRGYDILDLAKHCEFEEVAHLLIHGKLPTRDELAAYKTKLKALRGLPANVRTVLEALPAASHPMNVMRTGVSALGCTLPEKEGHTVSGARDIADKLLASLSSILLYWYHYSHNGERIQPETDDDSIGGHFLHLLHGEKPSQSWEKAMHISLVLYAEHEFNASTFTSRVIAGTGSDMYSAIIGAIGALRGPKHGGANEVSLEIQQRYETPDEAEADIRKRVENKEVVIGFGHPVYTIADPRHQVIKRVAKQLSQEGGSLKMYNIADRLETVMWESKKMFPNLDWFSAVSYNMMGVPTEMFTPLFVIARVTGWAAHIIEQRQDNKIIRPSANYVGPEDRQFVALDKRQ</sequence>
<accession>A0A077ZGP1</accession>
<gene>
    <name evidence="11" type="ORF">TTRE_0000782601</name>
</gene>
<keyword evidence="8 10" id="KW-0808">Transferase</keyword>
<dbReference type="OrthoDB" id="429143at2759"/>
<dbReference type="PANTHER" id="PTHR11739">
    <property type="entry name" value="CITRATE SYNTHASE"/>
    <property type="match status" value="1"/>
</dbReference>
<dbReference type="InterPro" id="IPR016143">
    <property type="entry name" value="Citrate_synth-like_sm_a-sub"/>
</dbReference>
<dbReference type="GO" id="GO:0036440">
    <property type="term" value="F:citrate synthase activity"/>
    <property type="evidence" value="ECO:0007669"/>
    <property type="project" value="UniProtKB-EC"/>
</dbReference>
<dbReference type="InterPro" id="IPR018523">
    <property type="entry name" value="Isocitrate_lyase_ph_CS"/>
</dbReference>
<dbReference type="PROSITE" id="PS00480">
    <property type="entry name" value="CITRATE_SYNTHASE"/>
    <property type="match status" value="1"/>
</dbReference>
<evidence type="ECO:0000256" key="10">
    <source>
        <dbReference type="RuleBase" id="RU000441"/>
    </source>
</evidence>
<comment type="similarity">
    <text evidence="5 10">Belongs to the citrate synthase family.</text>
</comment>
<evidence type="ECO:0000256" key="3">
    <source>
        <dbReference type="ARBA" id="ARBA00004751"/>
    </source>
</evidence>
<dbReference type="NCBIfam" id="TIGR02317">
    <property type="entry name" value="prpB"/>
    <property type="match status" value="1"/>
</dbReference>
<dbReference type="GO" id="GO:0005975">
    <property type="term" value="P:carbohydrate metabolic process"/>
    <property type="evidence" value="ECO:0007669"/>
    <property type="project" value="TreeGrafter"/>
</dbReference>
<evidence type="ECO:0000256" key="2">
    <source>
        <dbReference type="ARBA" id="ARBA00004305"/>
    </source>
</evidence>
<comment type="subunit">
    <text evidence="6">Homodimer.</text>
</comment>
<comment type="pathway">
    <text evidence="3">Carbohydrate metabolism; tricarboxylic acid cycle; isocitrate from oxaloacetate: step 1/2.</text>
</comment>
<dbReference type="InterPro" id="IPR015813">
    <property type="entry name" value="Pyrv/PenolPyrv_kinase-like_dom"/>
</dbReference>
<evidence type="ECO:0000256" key="6">
    <source>
        <dbReference type="ARBA" id="ARBA00011738"/>
    </source>
</evidence>
<dbReference type="PANTHER" id="PTHR11739:SF25">
    <property type="entry name" value="CITRATE SYNTHASE-RELATED PROTEIN DDB_G0287281"/>
    <property type="match status" value="1"/>
</dbReference>
<dbReference type="PROSITE" id="PS00161">
    <property type="entry name" value="ISOCITRATE_LYASE"/>
    <property type="match status" value="1"/>
</dbReference>
<dbReference type="PRINTS" id="PR00143">
    <property type="entry name" value="CITRTSNTHASE"/>
</dbReference>
<evidence type="ECO:0000313" key="12">
    <source>
        <dbReference type="Proteomes" id="UP000030665"/>
    </source>
</evidence>
<evidence type="ECO:0000256" key="7">
    <source>
        <dbReference type="ARBA" id="ARBA00022532"/>
    </source>
</evidence>
<dbReference type="FunFam" id="3.20.20.60:FF:000009">
    <property type="entry name" value="2-methylisocitrate lyase"/>
    <property type="match status" value="1"/>
</dbReference>
<reference evidence="11" key="2">
    <citation type="submission" date="2014-03" db="EMBL/GenBank/DDBJ databases">
        <title>The whipworm genome and dual-species transcriptomics of an intimate host-pathogen interaction.</title>
        <authorList>
            <person name="Foth B.J."/>
            <person name="Tsai I.J."/>
            <person name="Reid A.J."/>
            <person name="Bancroft A.J."/>
            <person name="Nichol S."/>
            <person name="Tracey A."/>
            <person name="Holroyd N."/>
            <person name="Cotton J.A."/>
            <person name="Stanley E.J."/>
            <person name="Zarowiecki M."/>
            <person name="Liu J.Z."/>
            <person name="Huckvale T."/>
            <person name="Cooper P.J."/>
            <person name="Grencis R.K."/>
            <person name="Berriman M."/>
        </authorList>
    </citation>
    <scope>NUCLEOTIDE SEQUENCE [LARGE SCALE GENOMIC DNA]</scope>
</reference>
<dbReference type="InterPro" id="IPR012695">
    <property type="entry name" value="PrpB"/>
</dbReference>
<dbReference type="GO" id="GO:0019629">
    <property type="term" value="P:propionate catabolic process, 2-methylcitrate cycle"/>
    <property type="evidence" value="ECO:0007669"/>
    <property type="project" value="InterPro"/>
</dbReference>
<dbReference type="InterPro" id="IPR040442">
    <property type="entry name" value="Pyrv_kinase-like_dom_sf"/>
</dbReference>
<organism evidence="11 12">
    <name type="scientific">Trichuris trichiura</name>
    <name type="common">Whipworm</name>
    <name type="synonym">Trichocephalus trichiurus</name>
    <dbReference type="NCBI Taxonomy" id="36087"/>
    <lineage>
        <taxon>Eukaryota</taxon>
        <taxon>Metazoa</taxon>
        <taxon>Ecdysozoa</taxon>
        <taxon>Nematoda</taxon>
        <taxon>Enoplea</taxon>
        <taxon>Dorylaimia</taxon>
        <taxon>Trichinellida</taxon>
        <taxon>Trichuridae</taxon>
        <taxon>Trichuris</taxon>
    </lineage>
</organism>
<dbReference type="GO" id="GO:0046421">
    <property type="term" value="F:methylisocitrate lyase activity"/>
    <property type="evidence" value="ECO:0007669"/>
    <property type="project" value="InterPro"/>
</dbReference>
<dbReference type="GO" id="GO:0019679">
    <property type="term" value="P:propionate metabolic process, methylcitrate cycle"/>
    <property type="evidence" value="ECO:0007669"/>
    <property type="project" value="TreeGrafter"/>
</dbReference>
<dbReference type="FunFam" id="1.10.580.10:FF:000004">
    <property type="entry name" value="Citrate synthase"/>
    <property type="match status" value="1"/>
</dbReference>
<evidence type="ECO:0000256" key="9">
    <source>
        <dbReference type="ARBA" id="ARBA00049288"/>
    </source>
</evidence>
<dbReference type="InterPro" id="IPR039556">
    <property type="entry name" value="ICL/PEPM"/>
</dbReference>
<dbReference type="UniPathway" id="UPA00223"/>
<evidence type="ECO:0000256" key="1">
    <source>
        <dbReference type="ARBA" id="ARBA00001946"/>
    </source>
</evidence>